<feature type="region of interest" description="Disordered" evidence="1">
    <location>
        <begin position="51"/>
        <end position="85"/>
    </location>
</feature>
<feature type="compositionally biased region" description="Low complexity" evidence="1">
    <location>
        <begin position="124"/>
        <end position="145"/>
    </location>
</feature>
<feature type="compositionally biased region" description="Basic residues" evidence="1">
    <location>
        <begin position="152"/>
        <end position="161"/>
    </location>
</feature>
<sequence length="161" mass="16044">LWFPGAAQAGALKRLPAFAWTQTSKPAGSSRGVVAAATAAPSWMAATGAIGGLRKDSPPGNINGGGGGGARRKSDSMRGRGVGSGISVNVVPLLSADQRLAREPVNDGSNPLSPRGATGGKMMSALTSRAASSGLAAAADAAGATQTQLSSPRRHLPYYYA</sequence>
<gene>
    <name evidence="2" type="ORF">Vretimale_3460</name>
</gene>
<evidence type="ECO:0000256" key="1">
    <source>
        <dbReference type="SAM" id="MobiDB-lite"/>
    </source>
</evidence>
<proteinExistence type="predicted"/>
<evidence type="ECO:0000313" key="2">
    <source>
        <dbReference type="EMBL" id="GIL98063.1"/>
    </source>
</evidence>
<feature type="region of interest" description="Disordered" evidence="1">
    <location>
        <begin position="99"/>
        <end position="161"/>
    </location>
</feature>
<organism evidence="2 3">
    <name type="scientific">Volvox reticuliferus</name>
    <dbReference type="NCBI Taxonomy" id="1737510"/>
    <lineage>
        <taxon>Eukaryota</taxon>
        <taxon>Viridiplantae</taxon>
        <taxon>Chlorophyta</taxon>
        <taxon>core chlorophytes</taxon>
        <taxon>Chlorophyceae</taxon>
        <taxon>CS clade</taxon>
        <taxon>Chlamydomonadales</taxon>
        <taxon>Volvocaceae</taxon>
        <taxon>Volvox</taxon>
    </lineage>
</organism>
<reference evidence="2" key="1">
    <citation type="journal article" date="2021" name="Proc. Natl. Acad. Sci. U.S.A.">
        <title>Three genomes in the algal genus Volvox reveal the fate of a haploid sex-determining region after a transition to homothallism.</title>
        <authorList>
            <person name="Yamamoto K."/>
            <person name="Hamaji T."/>
            <person name="Kawai-Toyooka H."/>
            <person name="Matsuzaki R."/>
            <person name="Takahashi F."/>
            <person name="Nishimura Y."/>
            <person name="Kawachi M."/>
            <person name="Noguchi H."/>
            <person name="Minakuchi Y."/>
            <person name="Umen J.G."/>
            <person name="Toyoda A."/>
            <person name="Nozaki H."/>
        </authorList>
    </citation>
    <scope>NUCLEOTIDE SEQUENCE</scope>
    <source>
        <strain evidence="2">NIES-3785</strain>
    </source>
</reference>
<comment type="caution">
    <text evidence="2">The sequence shown here is derived from an EMBL/GenBank/DDBJ whole genome shotgun (WGS) entry which is preliminary data.</text>
</comment>
<dbReference type="Proteomes" id="UP000722791">
    <property type="component" value="Unassembled WGS sequence"/>
</dbReference>
<dbReference type="AlphaFoldDB" id="A0A8J4G0G4"/>
<dbReference type="EMBL" id="BNCQ01000005">
    <property type="protein sequence ID" value="GIL98063.1"/>
    <property type="molecule type" value="Genomic_DNA"/>
</dbReference>
<name>A0A8J4G0G4_9CHLO</name>
<accession>A0A8J4G0G4</accession>
<protein>
    <submittedName>
        <fullName evidence="2">Uncharacterized protein</fullName>
    </submittedName>
</protein>
<evidence type="ECO:0000313" key="3">
    <source>
        <dbReference type="Proteomes" id="UP000722791"/>
    </source>
</evidence>
<feature type="non-terminal residue" evidence="2">
    <location>
        <position position="1"/>
    </location>
</feature>